<dbReference type="SUPFAM" id="SSF51197">
    <property type="entry name" value="Clavaminate synthase-like"/>
    <property type="match status" value="1"/>
</dbReference>
<feature type="domain" description="Gamma-butyrobetaine hydroxylase-like N-terminal" evidence="17">
    <location>
        <begin position="30"/>
        <end position="110"/>
    </location>
</feature>
<keyword evidence="9" id="KW-0560">Oxidoreductase</keyword>
<feature type="domain" description="TauD/TfdA-like" evidence="16">
    <location>
        <begin position="129"/>
        <end position="392"/>
    </location>
</feature>
<gene>
    <name evidence="18" type="ORF">NEMVEDRAFT_v1g237606</name>
</gene>
<dbReference type="EC" id="1.14.11.8" evidence="5"/>
<evidence type="ECO:0000256" key="2">
    <source>
        <dbReference type="ARBA" id="ARBA00001961"/>
    </source>
</evidence>
<keyword evidence="19" id="KW-1185">Reference proteome</keyword>
<dbReference type="GO" id="GO:0050353">
    <property type="term" value="F:trimethyllysine dioxygenase activity"/>
    <property type="evidence" value="ECO:0007669"/>
    <property type="project" value="UniProtKB-EC"/>
</dbReference>
<dbReference type="InterPro" id="IPR010376">
    <property type="entry name" value="GBBH-like_N"/>
</dbReference>
<evidence type="ECO:0000256" key="4">
    <source>
        <dbReference type="ARBA" id="ARBA00008654"/>
    </source>
</evidence>
<evidence type="ECO:0000256" key="6">
    <source>
        <dbReference type="ARBA" id="ARBA00022723"/>
    </source>
</evidence>
<dbReference type="InterPro" id="IPR050411">
    <property type="entry name" value="AlphaKG_dependent_hydroxylases"/>
</dbReference>
<dbReference type="STRING" id="45351.A7SYU0"/>
<evidence type="ECO:0000313" key="19">
    <source>
        <dbReference type="Proteomes" id="UP000001593"/>
    </source>
</evidence>
<reference evidence="18 19" key="1">
    <citation type="journal article" date="2007" name="Science">
        <title>Sea anemone genome reveals ancestral eumetazoan gene repertoire and genomic organization.</title>
        <authorList>
            <person name="Putnam N.H."/>
            <person name="Srivastava M."/>
            <person name="Hellsten U."/>
            <person name="Dirks B."/>
            <person name="Chapman J."/>
            <person name="Salamov A."/>
            <person name="Terry A."/>
            <person name="Shapiro H."/>
            <person name="Lindquist E."/>
            <person name="Kapitonov V.V."/>
            <person name="Jurka J."/>
            <person name="Genikhovich G."/>
            <person name="Grigoriev I.V."/>
            <person name="Lucas S.M."/>
            <person name="Steele R.E."/>
            <person name="Finnerty J.R."/>
            <person name="Technau U."/>
            <person name="Martindale M.Q."/>
            <person name="Rokhsar D.S."/>
        </authorList>
    </citation>
    <scope>NUCLEOTIDE SEQUENCE [LARGE SCALE GENOMIC DNA]</scope>
    <source>
        <strain evidence="19">CH2 X CH6</strain>
    </source>
</reference>
<keyword evidence="10" id="KW-0408">Iron</keyword>
<dbReference type="GO" id="GO:0045329">
    <property type="term" value="P:carnitine biosynthetic process"/>
    <property type="evidence" value="ECO:0000318"/>
    <property type="project" value="GO_Central"/>
</dbReference>
<proteinExistence type="inferred from homology"/>
<dbReference type="PANTHER" id="PTHR10696">
    <property type="entry name" value="GAMMA-BUTYROBETAINE HYDROXYLASE-RELATED"/>
    <property type="match status" value="1"/>
</dbReference>
<evidence type="ECO:0000313" key="18">
    <source>
        <dbReference type="EMBL" id="EDO31120.1"/>
    </source>
</evidence>
<dbReference type="InterPro" id="IPR042098">
    <property type="entry name" value="TauD-like_sf"/>
</dbReference>
<comment type="function">
    <text evidence="14">Converts trimethyllysine (TML) into hydroxytrimethyllysine (HTML).</text>
</comment>
<keyword evidence="7" id="KW-0124">Carnitine biosynthesis</keyword>
<evidence type="ECO:0000256" key="11">
    <source>
        <dbReference type="ARBA" id="ARBA00030363"/>
    </source>
</evidence>
<keyword evidence="6" id="KW-0479">Metal-binding</keyword>
<dbReference type="InterPro" id="IPR003819">
    <property type="entry name" value="TauD/TfdA-like"/>
</dbReference>
<evidence type="ECO:0000256" key="5">
    <source>
        <dbReference type="ARBA" id="ARBA00012267"/>
    </source>
</evidence>
<protein>
    <recommendedName>
        <fullName evidence="5">trimethyllysine dioxygenase</fullName>
        <ecNumber evidence="5">1.14.11.8</ecNumber>
    </recommendedName>
    <alternativeName>
        <fullName evidence="12">Epsilon-trimethyllysine 2-oxoglutarate dioxygenase</fullName>
    </alternativeName>
    <alternativeName>
        <fullName evidence="11">TML hydroxylase</fullName>
    </alternativeName>
    <alternativeName>
        <fullName evidence="13">TML-alpha-ketoglutarate dioxygenase</fullName>
    </alternativeName>
</protein>
<evidence type="ECO:0000256" key="15">
    <source>
        <dbReference type="ARBA" id="ARBA00049334"/>
    </source>
</evidence>
<comment type="catalytic activity">
    <reaction evidence="15">
        <text>N(6),N(6),N(6)-trimethyl-L-lysine + 2-oxoglutarate + O2 = (3S)-3-hydroxy-N(6),N(6),N(6)-trimethyl-L-lysine + succinate + CO2</text>
        <dbReference type="Rhea" id="RHEA:14181"/>
        <dbReference type="ChEBI" id="CHEBI:15379"/>
        <dbReference type="ChEBI" id="CHEBI:16526"/>
        <dbReference type="ChEBI" id="CHEBI:16810"/>
        <dbReference type="ChEBI" id="CHEBI:30031"/>
        <dbReference type="ChEBI" id="CHEBI:58100"/>
        <dbReference type="ChEBI" id="CHEBI:141499"/>
        <dbReference type="EC" id="1.14.11.8"/>
    </reaction>
</comment>
<dbReference type="FunFam" id="3.30.2020.30:FF:000009">
    <property type="entry name" value="Predicted protein"/>
    <property type="match status" value="1"/>
</dbReference>
<comment type="cofactor">
    <cofactor evidence="1">
        <name>Fe(2+)</name>
        <dbReference type="ChEBI" id="CHEBI:29033"/>
    </cofactor>
</comment>
<evidence type="ECO:0000256" key="14">
    <source>
        <dbReference type="ARBA" id="ARBA00046008"/>
    </source>
</evidence>
<dbReference type="HOGENOM" id="CLU_021859_2_0_1"/>
<dbReference type="Gene3D" id="3.60.130.10">
    <property type="entry name" value="Clavaminate synthase-like"/>
    <property type="match status" value="1"/>
</dbReference>
<dbReference type="Proteomes" id="UP000001593">
    <property type="component" value="Unassembled WGS sequence"/>
</dbReference>
<dbReference type="PhylomeDB" id="A7SYU0"/>
<comment type="similarity">
    <text evidence="4">Belongs to the gamma-BBH/TMLD family.</text>
</comment>
<evidence type="ECO:0000256" key="10">
    <source>
        <dbReference type="ARBA" id="ARBA00023004"/>
    </source>
</evidence>
<dbReference type="Pfam" id="PF02668">
    <property type="entry name" value="TauD"/>
    <property type="match status" value="1"/>
</dbReference>
<dbReference type="KEGG" id="nve:5501991"/>
<accession>A7SYU0</accession>
<evidence type="ECO:0000256" key="12">
    <source>
        <dbReference type="ARBA" id="ARBA00031778"/>
    </source>
</evidence>
<dbReference type="GO" id="GO:0046872">
    <property type="term" value="F:metal ion binding"/>
    <property type="evidence" value="ECO:0007669"/>
    <property type="project" value="UniProtKB-KW"/>
</dbReference>
<dbReference type="InParanoid" id="A7SYU0"/>
<evidence type="ECO:0000256" key="3">
    <source>
        <dbReference type="ARBA" id="ARBA00005022"/>
    </source>
</evidence>
<dbReference type="EMBL" id="DS469934">
    <property type="protein sequence ID" value="EDO31120.1"/>
    <property type="molecule type" value="Genomic_DNA"/>
</dbReference>
<name>A7SYU0_NEMVE</name>
<dbReference type="Pfam" id="PF06155">
    <property type="entry name" value="GBBH-like_N"/>
    <property type="match status" value="1"/>
</dbReference>
<comment type="pathway">
    <text evidence="3">Amine and polyamine biosynthesis; carnitine biosynthesis.</text>
</comment>
<sequence>MAASAILRAPCGAGILRAPFRVAGVSHCEDFLKIRWQDGAVSQFPTTWLRNSVRDENIFNSKTLIYDQQKFTDFAAKDHPIISTGYKDGSEDVSVEWPDHSTAFNASWLRARDSSNSQQLTNGKNMELWDASSKLDITYDYAERKEKLFSWMNDLRRYGVAYFKGVPANATGLRDLLESIGQIAQRFHPTNHLVISVDPQKKSESDSNIYTQDKHPVHADTSYFDVPVRLSGLLATEYDAPVEDTTNYFVDSVKVIEDIRKEEPEAFELLSTVPTRFSRRRMDVPEPVEPERAPAFHFETLIKTPFIGYDVGEDRPSLRFSNNHCGLDPDSFKDPKTMRRYFEALKLLQDKLTDPENHQQLVLRQGWCAVFNNWHVCHGRNAVHPTTRRSLMLSYISNVTWQTRWRILLGEKAALGPKWLYGCSEKELEILANRFEK</sequence>
<dbReference type="UniPathway" id="UPA00118"/>
<dbReference type="AlphaFoldDB" id="A7SYU0"/>
<organism evidence="18 19">
    <name type="scientific">Nematostella vectensis</name>
    <name type="common">Starlet sea anemone</name>
    <dbReference type="NCBI Taxonomy" id="45351"/>
    <lineage>
        <taxon>Eukaryota</taxon>
        <taxon>Metazoa</taxon>
        <taxon>Cnidaria</taxon>
        <taxon>Anthozoa</taxon>
        <taxon>Hexacorallia</taxon>
        <taxon>Actiniaria</taxon>
        <taxon>Edwardsiidae</taxon>
        <taxon>Nematostella</taxon>
    </lineage>
</organism>
<dbReference type="PANTHER" id="PTHR10696:SF51">
    <property type="entry name" value="TRIMETHYLLYSINE DIOXYGENASE, MITOCHONDRIAL"/>
    <property type="match status" value="1"/>
</dbReference>
<evidence type="ECO:0000256" key="8">
    <source>
        <dbReference type="ARBA" id="ARBA00022964"/>
    </source>
</evidence>
<keyword evidence="8" id="KW-0223">Dioxygenase</keyword>
<dbReference type="eggNOG" id="KOG3889">
    <property type="taxonomic scope" value="Eukaryota"/>
</dbReference>
<dbReference type="GO" id="GO:0005739">
    <property type="term" value="C:mitochondrion"/>
    <property type="evidence" value="ECO:0000318"/>
    <property type="project" value="GO_Central"/>
</dbReference>
<evidence type="ECO:0000259" key="17">
    <source>
        <dbReference type="Pfam" id="PF06155"/>
    </source>
</evidence>
<dbReference type="InterPro" id="IPR038492">
    <property type="entry name" value="GBBH-like_N_sf"/>
</dbReference>
<comment type="cofactor">
    <cofactor evidence="2">
        <name>L-ascorbate</name>
        <dbReference type="ChEBI" id="CHEBI:38290"/>
    </cofactor>
</comment>
<evidence type="ECO:0000259" key="16">
    <source>
        <dbReference type="Pfam" id="PF02668"/>
    </source>
</evidence>
<evidence type="ECO:0000256" key="13">
    <source>
        <dbReference type="ARBA" id="ARBA00032283"/>
    </source>
</evidence>
<evidence type="ECO:0000256" key="9">
    <source>
        <dbReference type="ARBA" id="ARBA00023002"/>
    </source>
</evidence>
<evidence type="ECO:0000256" key="7">
    <source>
        <dbReference type="ARBA" id="ARBA00022873"/>
    </source>
</evidence>
<evidence type="ECO:0000256" key="1">
    <source>
        <dbReference type="ARBA" id="ARBA00001954"/>
    </source>
</evidence>
<dbReference type="Gene3D" id="3.30.2020.30">
    <property type="match status" value="1"/>
</dbReference>